<dbReference type="FunFam" id="3.30.420.10:FF:000179">
    <property type="entry name" value="CAF1 family ribonuclease containing protein"/>
    <property type="match status" value="1"/>
</dbReference>
<proteinExistence type="predicted"/>
<dbReference type="HOGENOM" id="CLU_418212_0_0_1"/>
<dbReference type="GO" id="GO:0030014">
    <property type="term" value="C:CCR4-NOT complex"/>
    <property type="evidence" value="ECO:0007669"/>
    <property type="project" value="InterPro"/>
</dbReference>
<dbReference type="FunFam" id="3.30.420.10:FF:000130">
    <property type="entry name" value="CAF1 family ribonuclease containing protein"/>
    <property type="match status" value="1"/>
</dbReference>
<reference evidence="2" key="2">
    <citation type="submission" date="2013-12" db="EMBL/GenBank/DDBJ databases">
        <authorList>
            <person name="Yu Y."/>
            <person name="Lee S."/>
            <person name="de Baynast K."/>
            <person name="Wissotski M."/>
            <person name="Liu L."/>
            <person name="Talag J."/>
            <person name="Goicoechea J."/>
            <person name="Angelova A."/>
            <person name="Jetty R."/>
            <person name="Kudrna D."/>
            <person name="Golser W."/>
            <person name="Rivera L."/>
            <person name="Zhang J."/>
            <person name="Wing R."/>
        </authorList>
    </citation>
    <scope>NUCLEOTIDE SEQUENCE</scope>
</reference>
<sequence length="644" mass="72130">MAAALGDASIHHGIEQVPAEHGDTSMIDEFELVLDAAEQEIDEFELVDGFQLVPEHHQLAEMFGDTAAAAHDDISIDYVHDDTATAIQAAVQVQPGGDDVVVEGAAHGDTPIRDEIPGVVHPVASYIAEGLVEVPVQSVWQWNYLKMFKIVHDALCLPHRRIYIAFDFEFAADAFTDVRYWPKCTTTSYNKLCRLVNGGDVVQMGIAFVFEDGVEEAPTITAIALEINFDFSEESREYNRDSIAFLSDHGHRLMEHKDIGVLPQMVYTGLLSRLPFGNSSVTWIAYHGDYDTGFFLRLLQGGGSGRSYLPHELTTFMHQMRVHFPTFYDVRVLGQLVKDGFSGKLIDLADFLGVEIDGNNHHAGFDALLTMACFFKIVSTIPDHQLYRLDAREGLLAGIAECSEAIKDALHIDEYTSSFEVIKVFQENFSKEAKRIEELVLSNFNIIGVEVAHHWEKNRDSTQVIIVTFMNSEGMLAYGCVWEFCISFTQADGDYLHPRQFTRLMASCGSMSNPTASWVTFHGSDTIASLIKTFSATQDLPTDWPSYIEQQRAYFPNMYDVAMIAQSYPDPTRCKGGLFDVARALGLEFIEDNNLVTRVLLTLRCYWRLAERDDFLHIASAVQGLLMENCCWSCPANRSLVEDA</sequence>
<dbReference type="EnsemblPlants" id="LPERR10G07510.1">
    <property type="protein sequence ID" value="LPERR10G07510.1"/>
    <property type="gene ID" value="LPERR10G07510"/>
</dbReference>
<accession>A0A0D9XJU2</accession>
<dbReference type="eggNOG" id="KOG0304">
    <property type="taxonomic scope" value="Eukaryota"/>
</dbReference>
<keyword evidence="2" id="KW-1185">Reference proteome</keyword>
<dbReference type="PANTHER" id="PTHR10797">
    <property type="entry name" value="CCR4-NOT TRANSCRIPTION COMPLEX SUBUNIT"/>
    <property type="match status" value="1"/>
</dbReference>
<dbReference type="Gramene" id="LPERR10G07510.1">
    <property type="protein sequence ID" value="LPERR10G07510.1"/>
    <property type="gene ID" value="LPERR10G07510"/>
</dbReference>
<dbReference type="GO" id="GO:0004535">
    <property type="term" value="F:poly(A)-specific ribonuclease activity"/>
    <property type="evidence" value="ECO:0007669"/>
    <property type="project" value="InterPro"/>
</dbReference>
<name>A0A0D9XJU2_9ORYZ</name>
<dbReference type="InterPro" id="IPR012337">
    <property type="entry name" value="RNaseH-like_sf"/>
</dbReference>
<organism evidence="1 2">
    <name type="scientific">Leersia perrieri</name>
    <dbReference type="NCBI Taxonomy" id="77586"/>
    <lineage>
        <taxon>Eukaryota</taxon>
        <taxon>Viridiplantae</taxon>
        <taxon>Streptophyta</taxon>
        <taxon>Embryophyta</taxon>
        <taxon>Tracheophyta</taxon>
        <taxon>Spermatophyta</taxon>
        <taxon>Magnoliopsida</taxon>
        <taxon>Liliopsida</taxon>
        <taxon>Poales</taxon>
        <taxon>Poaceae</taxon>
        <taxon>BOP clade</taxon>
        <taxon>Oryzoideae</taxon>
        <taxon>Oryzeae</taxon>
        <taxon>Oryzinae</taxon>
        <taxon>Leersia</taxon>
    </lineage>
</organism>
<evidence type="ECO:0000313" key="2">
    <source>
        <dbReference type="Proteomes" id="UP000032180"/>
    </source>
</evidence>
<protein>
    <recommendedName>
        <fullName evidence="3">Exonuclease domain-containing protein</fullName>
    </recommendedName>
</protein>
<reference evidence="1 2" key="1">
    <citation type="submission" date="2012-08" db="EMBL/GenBank/DDBJ databases">
        <title>Oryza genome evolution.</title>
        <authorList>
            <person name="Wing R.A."/>
        </authorList>
    </citation>
    <scope>NUCLEOTIDE SEQUENCE</scope>
</reference>
<dbReference type="Gene3D" id="3.30.420.10">
    <property type="entry name" value="Ribonuclease H-like superfamily/Ribonuclease H"/>
    <property type="match status" value="2"/>
</dbReference>
<dbReference type="SUPFAM" id="SSF53098">
    <property type="entry name" value="Ribonuclease H-like"/>
    <property type="match status" value="2"/>
</dbReference>
<evidence type="ECO:0008006" key="3">
    <source>
        <dbReference type="Google" id="ProtNLM"/>
    </source>
</evidence>
<dbReference type="GO" id="GO:0003676">
    <property type="term" value="F:nucleic acid binding"/>
    <property type="evidence" value="ECO:0007669"/>
    <property type="project" value="InterPro"/>
</dbReference>
<dbReference type="AlphaFoldDB" id="A0A0D9XJU2"/>
<dbReference type="Proteomes" id="UP000032180">
    <property type="component" value="Chromosome 10"/>
</dbReference>
<dbReference type="InterPro" id="IPR039637">
    <property type="entry name" value="CNOT7/CNOT8/Pop2"/>
</dbReference>
<dbReference type="STRING" id="77586.A0A0D9XJU2"/>
<reference evidence="1" key="3">
    <citation type="submission" date="2015-04" db="UniProtKB">
        <authorList>
            <consortium name="EnsemblPlants"/>
        </authorList>
    </citation>
    <scope>IDENTIFICATION</scope>
</reference>
<evidence type="ECO:0000313" key="1">
    <source>
        <dbReference type="EnsemblPlants" id="LPERR10G07510.1"/>
    </source>
</evidence>
<dbReference type="InterPro" id="IPR036397">
    <property type="entry name" value="RNaseH_sf"/>
</dbReference>